<dbReference type="Gene3D" id="3.30.565.10">
    <property type="entry name" value="Histidine kinase-like ATPase, C-terminal domain"/>
    <property type="match status" value="1"/>
</dbReference>
<feature type="transmembrane region" description="Helical" evidence="10">
    <location>
        <begin position="66"/>
        <end position="89"/>
    </location>
</feature>
<feature type="transmembrane region" description="Helical" evidence="10">
    <location>
        <begin position="142"/>
        <end position="171"/>
    </location>
</feature>
<dbReference type="Proteomes" id="UP001596011">
    <property type="component" value="Unassembled WGS sequence"/>
</dbReference>
<evidence type="ECO:0000256" key="4">
    <source>
        <dbReference type="ARBA" id="ARBA00022679"/>
    </source>
</evidence>
<feature type="domain" description="Histidine kinase/HSP90-like ATPase" evidence="11">
    <location>
        <begin position="359"/>
        <end position="455"/>
    </location>
</feature>
<keyword evidence="6 12" id="KW-0418">Kinase</keyword>
<keyword evidence="8" id="KW-0902">Two-component regulatory system</keyword>
<dbReference type="PANTHER" id="PTHR24421">
    <property type="entry name" value="NITRATE/NITRITE SENSOR PROTEIN NARX-RELATED"/>
    <property type="match status" value="1"/>
</dbReference>
<dbReference type="InterPro" id="IPR025828">
    <property type="entry name" value="Put_sensor_dom"/>
</dbReference>
<evidence type="ECO:0000259" key="11">
    <source>
        <dbReference type="SMART" id="SM00387"/>
    </source>
</evidence>
<evidence type="ECO:0000256" key="1">
    <source>
        <dbReference type="ARBA" id="ARBA00000085"/>
    </source>
</evidence>
<keyword evidence="10" id="KW-1133">Transmembrane helix</keyword>
<dbReference type="InterPro" id="IPR050482">
    <property type="entry name" value="Sensor_HK_TwoCompSys"/>
</dbReference>
<reference evidence="13" key="1">
    <citation type="journal article" date="2019" name="Int. J. Syst. Evol. Microbiol.">
        <title>The Global Catalogue of Microorganisms (GCM) 10K type strain sequencing project: providing services to taxonomists for standard genome sequencing and annotation.</title>
        <authorList>
            <consortium name="The Broad Institute Genomics Platform"/>
            <consortium name="The Broad Institute Genome Sequencing Center for Infectious Disease"/>
            <person name="Wu L."/>
            <person name="Ma J."/>
        </authorList>
    </citation>
    <scope>NUCLEOTIDE SEQUENCE [LARGE SCALE GENOMIC DNA]</scope>
    <source>
        <strain evidence="13">CCUG 42722</strain>
    </source>
</reference>
<evidence type="ECO:0000256" key="9">
    <source>
        <dbReference type="SAM" id="MobiDB-lite"/>
    </source>
</evidence>
<name>A0ABV9HBG4_9MICO</name>
<evidence type="ECO:0000256" key="5">
    <source>
        <dbReference type="ARBA" id="ARBA00022741"/>
    </source>
</evidence>
<keyword evidence="4" id="KW-0808">Transferase</keyword>
<dbReference type="EC" id="2.7.13.3" evidence="2"/>
<dbReference type="Pfam" id="PF13796">
    <property type="entry name" value="Sensor"/>
    <property type="match status" value="1"/>
</dbReference>
<feature type="transmembrane region" description="Helical" evidence="10">
    <location>
        <begin position="200"/>
        <end position="220"/>
    </location>
</feature>
<dbReference type="CDD" id="cd16917">
    <property type="entry name" value="HATPase_UhpB-NarQ-NarX-like"/>
    <property type="match status" value="1"/>
</dbReference>
<dbReference type="SMART" id="SM00387">
    <property type="entry name" value="HATPase_c"/>
    <property type="match status" value="1"/>
</dbReference>
<gene>
    <name evidence="12" type="ORF">ACFO6V_01790</name>
</gene>
<evidence type="ECO:0000256" key="8">
    <source>
        <dbReference type="ARBA" id="ARBA00023012"/>
    </source>
</evidence>
<feature type="region of interest" description="Disordered" evidence="9">
    <location>
        <begin position="439"/>
        <end position="459"/>
    </location>
</feature>
<proteinExistence type="predicted"/>
<keyword evidence="13" id="KW-1185">Reference proteome</keyword>
<comment type="caution">
    <text evidence="12">The sequence shown here is derived from an EMBL/GenBank/DDBJ whole genome shotgun (WGS) entry which is preliminary data.</text>
</comment>
<evidence type="ECO:0000256" key="7">
    <source>
        <dbReference type="ARBA" id="ARBA00022840"/>
    </source>
</evidence>
<dbReference type="RefSeq" id="WP_377131548.1">
    <property type="nucleotide sequence ID" value="NZ_JBHSFI010000001.1"/>
</dbReference>
<organism evidence="12 13">
    <name type="scientific">Promicromonospora alba</name>
    <dbReference type="NCBI Taxonomy" id="1616110"/>
    <lineage>
        <taxon>Bacteria</taxon>
        <taxon>Bacillati</taxon>
        <taxon>Actinomycetota</taxon>
        <taxon>Actinomycetes</taxon>
        <taxon>Micrococcales</taxon>
        <taxon>Promicromonosporaceae</taxon>
        <taxon>Promicromonospora</taxon>
    </lineage>
</organism>
<evidence type="ECO:0000256" key="6">
    <source>
        <dbReference type="ARBA" id="ARBA00022777"/>
    </source>
</evidence>
<comment type="catalytic activity">
    <reaction evidence="1">
        <text>ATP + protein L-histidine = ADP + protein N-phospho-L-histidine.</text>
        <dbReference type="EC" id="2.7.13.3"/>
    </reaction>
</comment>
<accession>A0ABV9HBG4</accession>
<evidence type="ECO:0000256" key="2">
    <source>
        <dbReference type="ARBA" id="ARBA00012438"/>
    </source>
</evidence>
<dbReference type="InterPro" id="IPR036890">
    <property type="entry name" value="HATPase_C_sf"/>
</dbReference>
<dbReference type="InterPro" id="IPR011712">
    <property type="entry name" value="Sig_transdc_His_kin_sub3_dim/P"/>
</dbReference>
<keyword evidence="10" id="KW-0812">Transmembrane</keyword>
<dbReference type="Pfam" id="PF07730">
    <property type="entry name" value="HisKA_3"/>
    <property type="match status" value="1"/>
</dbReference>
<evidence type="ECO:0000256" key="10">
    <source>
        <dbReference type="SAM" id="Phobius"/>
    </source>
</evidence>
<keyword evidence="10" id="KW-0472">Membrane</keyword>
<keyword evidence="7" id="KW-0067">ATP-binding</keyword>
<evidence type="ECO:0000313" key="12">
    <source>
        <dbReference type="EMBL" id="MFC4626946.1"/>
    </source>
</evidence>
<dbReference type="GO" id="GO:0016301">
    <property type="term" value="F:kinase activity"/>
    <property type="evidence" value="ECO:0007669"/>
    <property type="project" value="UniProtKB-KW"/>
</dbReference>
<dbReference type="PANTHER" id="PTHR24421:SF10">
    <property type="entry name" value="NITRATE_NITRITE SENSOR PROTEIN NARQ"/>
    <property type="match status" value="1"/>
</dbReference>
<dbReference type="Gene3D" id="1.20.5.1930">
    <property type="match status" value="1"/>
</dbReference>
<dbReference type="SUPFAM" id="SSF55874">
    <property type="entry name" value="ATPase domain of HSP90 chaperone/DNA topoisomerase II/histidine kinase"/>
    <property type="match status" value="1"/>
</dbReference>
<evidence type="ECO:0000256" key="3">
    <source>
        <dbReference type="ARBA" id="ARBA00022553"/>
    </source>
</evidence>
<dbReference type="InterPro" id="IPR003594">
    <property type="entry name" value="HATPase_dom"/>
</dbReference>
<sequence>MRETGPRTALEAVTWPRLLLSWWPWRSLAYLLSTLPLGVVAGALVAVPAVLLATGWAAGSLEPGTAVALIALELLLVVGFGPWFAHALAATERRRLRWVDSRPMPERRRLIGGWVDGGADGASAGRNPVLARYADPATWREVGWLLLLSTAAPAVSAAALLLGLLVGLYAVSPLVLLAQRPGDGPVALGPWSVSTVAESVPFAAAGIVLLPVVGYVWTVVAGGLADVARRLLVGAESEVRAELVEVSRSRARLADAFDAERRRIERDLHDGAQQRLVSLTLQLGLARLDVPPDSPAGRSLASAHDQAKELMTELRELIQGIQPQTLTDLGLPAALGELADRSPVPVHVDAALDSRPEPKVEYTAYFVVSEALANVAKHVGAAGTARVTVRHAGGGTRAGTLTVEVTDDGPGGADPARGTGLAGLADRVAVMGGRMLLSSPPGGPTTVRAELPCGPDGVL</sequence>
<evidence type="ECO:0000313" key="13">
    <source>
        <dbReference type="Proteomes" id="UP001596011"/>
    </source>
</evidence>
<keyword evidence="5" id="KW-0547">Nucleotide-binding</keyword>
<dbReference type="EMBL" id="JBHSFI010000001">
    <property type="protein sequence ID" value="MFC4626946.1"/>
    <property type="molecule type" value="Genomic_DNA"/>
</dbReference>
<protein>
    <recommendedName>
        <fullName evidence="2">histidine kinase</fullName>
        <ecNumber evidence="2">2.7.13.3</ecNumber>
    </recommendedName>
</protein>
<feature type="transmembrane region" description="Helical" evidence="10">
    <location>
        <begin position="28"/>
        <end position="54"/>
    </location>
</feature>
<dbReference type="Pfam" id="PF02518">
    <property type="entry name" value="HATPase_c"/>
    <property type="match status" value="1"/>
</dbReference>
<keyword evidence="3" id="KW-0597">Phosphoprotein</keyword>